<evidence type="ECO:0000313" key="3">
    <source>
        <dbReference type="Proteomes" id="UP000318148"/>
    </source>
</evidence>
<reference evidence="2 3" key="1">
    <citation type="submission" date="2019-02" db="EMBL/GenBank/DDBJ databases">
        <title>Prokaryotic population dynamics and viral predation in marine succession experiment using metagenomics: the confinement effect.</title>
        <authorList>
            <person name="Haro-Moreno J.M."/>
            <person name="Rodriguez-Valera F."/>
            <person name="Lopez-Perez M."/>
        </authorList>
    </citation>
    <scope>NUCLEOTIDE SEQUENCE [LARGE SCALE GENOMIC DNA]</scope>
    <source>
        <strain evidence="2">MED-G169</strain>
    </source>
</reference>
<dbReference type="AlphaFoldDB" id="A0A520LKH4"/>
<name>A0A520LKH4_9GAMM</name>
<organism evidence="2 3">
    <name type="scientific">SAR92 clade bacterium</name>
    <dbReference type="NCBI Taxonomy" id="2315479"/>
    <lineage>
        <taxon>Bacteria</taxon>
        <taxon>Pseudomonadati</taxon>
        <taxon>Pseudomonadota</taxon>
        <taxon>Gammaproteobacteria</taxon>
        <taxon>Cellvibrionales</taxon>
        <taxon>Porticoccaceae</taxon>
        <taxon>SAR92 clade</taxon>
    </lineage>
</organism>
<feature type="region of interest" description="Disordered" evidence="1">
    <location>
        <begin position="1"/>
        <end position="60"/>
    </location>
</feature>
<accession>A0A520LKH4</accession>
<dbReference type="EMBL" id="SHBO01000044">
    <property type="protein sequence ID" value="RZO05270.1"/>
    <property type="molecule type" value="Genomic_DNA"/>
</dbReference>
<evidence type="ECO:0000256" key="1">
    <source>
        <dbReference type="SAM" id="MobiDB-lite"/>
    </source>
</evidence>
<gene>
    <name evidence="2" type="ORF">EVB02_03485</name>
</gene>
<protein>
    <recommendedName>
        <fullName evidence="4">DUF4278 domain-containing protein</fullName>
    </recommendedName>
</protein>
<comment type="caution">
    <text evidence="2">The sequence shown here is derived from an EMBL/GenBank/DDBJ whole genome shotgun (WGS) entry which is preliminary data.</text>
</comment>
<proteinExistence type="predicted"/>
<evidence type="ECO:0000313" key="2">
    <source>
        <dbReference type="EMBL" id="RZO05270.1"/>
    </source>
</evidence>
<sequence>MATYYRGFKVPSAEANSKKETQSNKDNAPRLYRGAEYQVDQLSKSDKSSSGIYRGVSWGQ</sequence>
<evidence type="ECO:0008006" key="4">
    <source>
        <dbReference type="Google" id="ProtNLM"/>
    </source>
</evidence>
<dbReference type="Proteomes" id="UP000318148">
    <property type="component" value="Unassembled WGS sequence"/>
</dbReference>